<sequence>MMYQELYKHHGIKQMRQFSHQQCLGIVFANIVRTSILELNRWTPTMLSENMIEGDDLYQQIVIENERRDGLAVKEDGYLEILHLNVIKHDFIMYNYAFSIEYDDNTPYFGSLSDSVNDEELTHTLENCLNAMFNIDHHKAGVLIAEGYSYEIIRNANKYYFTEVHQ</sequence>
<proteinExistence type="predicted"/>
<dbReference type="EMBL" id="BMAW01017181">
    <property type="protein sequence ID" value="GFT52455.1"/>
    <property type="molecule type" value="Genomic_DNA"/>
</dbReference>
<reference evidence="1" key="1">
    <citation type="submission" date="2020-08" db="EMBL/GenBank/DDBJ databases">
        <title>Multicomponent nature underlies the extraordinary mechanical properties of spider dragline silk.</title>
        <authorList>
            <person name="Kono N."/>
            <person name="Nakamura H."/>
            <person name="Mori M."/>
            <person name="Yoshida Y."/>
            <person name="Ohtoshi R."/>
            <person name="Malay A.D."/>
            <person name="Moran D.A.P."/>
            <person name="Tomita M."/>
            <person name="Numata K."/>
            <person name="Arakawa K."/>
        </authorList>
    </citation>
    <scope>NUCLEOTIDE SEQUENCE</scope>
</reference>
<name>A0A8X6TW07_NEPPI</name>
<gene>
    <name evidence="1" type="primary">AVEN_184281_1</name>
    <name evidence="1" type="ORF">NPIL_144231</name>
</gene>
<organism evidence="1 2">
    <name type="scientific">Nephila pilipes</name>
    <name type="common">Giant wood spider</name>
    <name type="synonym">Nephila maculata</name>
    <dbReference type="NCBI Taxonomy" id="299642"/>
    <lineage>
        <taxon>Eukaryota</taxon>
        <taxon>Metazoa</taxon>
        <taxon>Ecdysozoa</taxon>
        <taxon>Arthropoda</taxon>
        <taxon>Chelicerata</taxon>
        <taxon>Arachnida</taxon>
        <taxon>Araneae</taxon>
        <taxon>Araneomorphae</taxon>
        <taxon>Entelegynae</taxon>
        <taxon>Araneoidea</taxon>
        <taxon>Nephilidae</taxon>
        <taxon>Nephila</taxon>
    </lineage>
</organism>
<evidence type="ECO:0000313" key="1">
    <source>
        <dbReference type="EMBL" id="GFT52455.1"/>
    </source>
</evidence>
<dbReference type="Gene3D" id="3.90.70.120">
    <property type="match status" value="1"/>
</dbReference>
<accession>A0A8X6TW07</accession>
<protein>
    <submittedName>
        <fullName evidence="1">Uncharacterized protein</fullName>
    </submittedName>
</protein>
<keyword evidence="2" id="KW-1185">Reference proteome</keyword>
<dbReference type="AlphaFoldDB" id="A0A8X6TW07"/>
<comment type="caution">
    <text evidence="1">The sequence shown here is derived from an EMBL/GenBank/DDBJ whole genome shotgun (WGS) entry which is preliminary data.</text>
</comment>
<evidence type="ECO:0000313" key="2">
    <source>
        <dbReference type="Proteomes" id="UP000887013"/>
    </source>
</evidence>
<dbReference type="OrthoDB" id="6434809at2759"/>
<dbReference type="Proteomes" id="UP000887013">
    <property type="component" value="Unassembled WGS sequence"/>
</dbReference>